<dbReference type="GO" id="GO:0019853">
    <property type="term" value="P:L-ascorbic acid biosynthetic process"/>
    <property type="evidence" value="ECO:0007669"/>
    <property type="project" value="UniProtKB-KW"/>
</dbReference>
<accession>A0AAV9E1K4</accession>
<evidence type="ECO:0000256" key="6">
    <source>
        <dbReference type="ARBA" id="ARBA00023002"/>
    </source>
</evidence>
<dbReference type="FunFam" id="3.30.465.10:FF:000033">
    <property type="entry name" value="L-gulonolactone oxidase 5"/>
    <property type="match status" value="1"/>
</dbReference>
<dbReference type="NCBIfam" id="TIGR01677">
    <property type="entry name" value="pln_FAD_oxido"/>
    <property type="match status" value="1"/>
</dbReference>
<dbReference type="Proteomes" id="UP001180020">
    <property type="component" value="Unassembled WGS sequence"/>
</dbReference>
<evidence type="ECO:0000313" key="10">
    <source>
        <dbReference type="EMBL" id="KAK1306007.1"/>
    </source>
</evidence>
<dbReference type="InterPro" id="IPR055154">
    <property type="entry name" value="GULLO2-like_C"/>
</dbReference>
<dbReference type="InterPro" id="IPR036318">
    <property type="entry name" value="FAD-bd_PCMH-like_sf"/>
</dbReference>
<keyword evidence="11" id="KW-1185">Reference proteome</keyword>
<comment type="catalytic activity">
    <reaction evidence="7">
        <text>L-gulono-1,4-lactone + O2 = L-ascorbate + H2O2 + H(+)</text>
        <dbReference type="Rhea" id="RHEA:32363"/>
        <dbReference type="ChEBI" id="CHEBI:15378"/>
        <dbReference type="ChEBI" id="CHEBI:15379"/>
        <dbReference type="ChEBI" id="CHEBI:16240"/>
        <dbReference type="ChEBI" id="CHEBI:17587"/>
        <dbReference type="ChEBI" id="CHEBI:38290"/>
        <dbReference type="EC" id="1.1.3.8"/>
    </reaction>
</comment>
<comment type="similarity">
    <text evidence="2">Belongs to the oxygen-dependent FAD-linked oxidoreductase family.</text>
</comment>
<sequence>MKAILLWVCLGTSASIIVNCSPPPDPINCSSLSQTTNCTITNSYGTFPDRSICRAGEVAYPKSEDELISIVANASMAKRKIKVATRYSHSIPKLVCPDGDNGLLISTRYLNHILNINRSSMLMIVESGATLKQVIEEAAEAGLALPHSPYWWGLTIGGLLATGAHGSSLWGKGSAMHEYVVGLRIVTPASPGEGYAMVLSLDADHPDLDAAKVSLGVLGVVSQVTLQLEPMFKRSITNIVTVDSDLGEKAVEFGLQHEFGDMTWYPEQRKVVYRIDDRVSVEAEGNGVNDFIGFRPTLTLALRATRLAGQLPFTHKNLRTEESQEAIGNAMSKCVDARVMTTTLMASAYGLTNNGLLFTGYPIIGYQNRLQSSGTCIDSLDDSLITSCPWDPRVEGEFFYQTSFSITLSKARDFIQDVQKLRDLMHNYSLCGLELYNGILIRYVKASSAYLGKEEDSLDFDITYYQSDDPMKPRLYEDVIEEIEQIGIFKYGGLPHWGKNRNIAFEGAIQKYAKAKDFLRVRDKYDPDGLFSNEWTNQALGLRRGVSIYKEGCALEGLCVCSEDTHCAPDKGYFCRPGKVYSEARVNNA</sequence>
<dbReference type="InterPro" id="IPR016169">
    <property type="entry name" value="FAD-bd_PCMH_sub2"/>
</dbReference>
<dbReference type="InterPro" id="IPR016166">
    <property type="entry name" value="FAD-bd_PCMH"/>
</dbReference>
<dbReference type="Gene3D" id="1.10.45.10">
    <property type="entry name" value="Vanillyl-alcohol Oxidase, Chain A, domain 4"/>
    <property type="match status" value="1"/>
</dbReference>
<keyword evidence="5 8" id="KW-0732">Signal</keyword>
<reference evidence="10" key="2">
    <citation type="submission" date="2023-06" db="EMBL/GenBank/DDBJ databases">
        <authorList>
            <person name="Ma L."/>
            <person name="Liu K.-W."/>
            <person name="Li Z."/>
            <person name="Hsiao Y.-Y."/>
            <person name="Qi Y."/>
            <person name="Fu T."/>
            <person name="Tang G."/>
            <person name="Zhang D."/>
            <person name="Sun W.-H."/>
            <person name="Liu D.-K."/>
            <person name="Li Y."/>
            <person name="Chen G.-Z."/>
            <person name="Liu X.-D."/>
            <person name="Liao X.-Y."/>
            <person name="Jiang Y.-T."/>
            <person name="Yu X."/>
            <person name="Hao Y."/>
            <person name="Huang J."/>
            <person name="Zhao X.-W."/>
            <person name="Ke S."/>
            <person name="Chen Y.-Y."/>
            <person name="Wu W.-L."/>
            <person name="Hsu J.-L."/>
            <person name="Lin Y.-F."/>
            <person name="Huang M.-D."/>
            <person name="Li C.-Y."/>
            <person name="Huang L."/>
            <person name="Wang Z.-W."/>
            <person name="Zhao X."/>
            <person name="Zhong W.-Y."/>
            <person name="Peng D.-H."/>
            <person name="Ahmad S."/>
            <person name="Lan S."/>
            <person name="Zhang J.-S."/>
            <person name="Tsai W.-C."/>
            <person name="Van De Peer Y."/>
            <person name="Liu Z.-J."/>
        </authorList>
    </citation>
    <scope>NUCLEOTIDE SEQUENCE</scope>
    <source>
        <strain evidence="10">CP</strain>
        <tissue evidence="10">Leaves</tissue>
    </source>
</reference>
<dbReference type="InterPro" id="IPR007173">
    <property type="entry name" value="ALO_C"/>
</dbReference>
<dbReference type="GO" id="GO:0071949">
    <property type="term" value="F:FAD binding"/>
    <property type="evidence" value="ECO:0007669"/>
    <property type="project" value="InterPro"/>
</dbReference>
<dbReference type="PANTHER" id="PTHR13878:SF67">
    <property type="entry name" value="L-GULONOLACTONE OXIDASE 5"/>
    <property type="match status" value="1"/>
</dbReference>
<feature type="signal peptide" evidence="8">
    <location>
        <begin position="1"/>
        <end position="20"/>
    </location>
</feature>
<dbReference type="Gene3D" id="3.30.70.2520">
    <property type="match status" value="1"/>
</dbReference>
<protein>
    <recommendedName>
        <fullName evidence="3">L-gulonolactone oxidase</fullName>
        <ecNumber evidence="3">1.1.3.8</ecNumber>
    </recommendedName>
</protein>
<keyword evidence="4" id="KW-0060">Ascorbate biosynthesis</keyword>
<dbReference type="InterPro" id="IPR016171">
    <property type="entry name" value="Vanillyl_alc_oxidase_C-sub2"/>
</dbReference>
<dbReference type="SUPFAM" id="SSF56176">
    <property type="entry name" value="FAD-binding/transporter-associated domain-like"/>
    <property type="match status" value="1"/>
</dbReference>
<dbReference type="Pfam" id="PF22906">
    <property type="entry name" value="GULLO2-like_3rd"/>
    <property type="match status" value="1"/>
</dbReference>
<dbReference type="GO" id="GO:0003885">
    <property type="term" value="F:D-arabinono-1,4-lactone oxidase activity"/>
    <property type="evidence" value="ECO:0007669"/>
    <property type="project" value="InterPro"/>
</dbReference>
<dbReference type="GO" id="GO:0016020">
    <property type="term" value="C:membrane"/>
    <property type="evidence" value="ECO:0007669"/>
    <property type="project" value="InterPro"/>
</dbReference>
<dbReference type="PANTHER" id="PTHR13878">
    <property type="entry name" value="GULONOLACTONE OXIDASE"/>
    <property type="match status" value="1"/>
</dbReference>
<dbReference type="GO" id="GO:0050105">
    <property type="term" value="F:L-gulonolactone oxidase activity"/>
    <property type="evidence" value="ECO:0007669"/>
    <property type="project" value="UniProtKB-EC"/>
</dbReference>
<proteinExistence type="inferred from homology"/>
<feature type="chain" id="PRO_5043832756" description="L-gulonolactone oxidase" evidence="8">
    <location>
        <begin position="21"/>
        <end position="589"/>
    </location>
</feature>
<dbReference type="AlphaFoldDB" id="A0AAV9E1K4"/>
<evidence type="ECO:0000256" key="7">
    <source>
        <dbReference type="ARBA" id="ARBA00048083"/>
    </source>
</evidence>
<comment type="caution">
    <text evidence="10">The sequence shown here is derived from an EMBL/GenBank/DDBJ whole genome shotgun (WGS) entry which is preliminary data.</text>
</comment>
<evidence type="ECO:0000256" key="1">
    <source>
        <dbReference type="ARBA" id="ARBA00005147"/>
    </source>
</evidence>
<evidence type="ECO:0000256" key="4">
    <source>
        <dbReference type="ARBA" id="ARBA00022644"/>
    </source>
</evidence>
<dbReference type="Gene3D" id="3.30.465.10">
    <property type="match status" value="1"/>
</dbReference>
<dbReference type="InterPro" id="IPR006094">
    <property type="entry name" value="Oxid_FAD_bind_N"/>
</dbReference>
<evidence type="ECO:0000256" key="3">
    <source>
        <dbReference type="ARBA" id="ARBA00013121"/>
    </source>
</evidence>
<dbReference type="PROSITE" id="PS51387">
    <property type="entry name" value="FAD_PCMH"/>
    <property type="match status" value="1"/>
</dbReference>
<evidence type="ECO:0000313" key="11">
    <source>
        <dbReference type="Proteomes" id="UP001180020"/>
    </source>
</evidence>
<dbReference type="InterPro" id="IPR050432">
    <property type="entry name" value="FAD-linked_Oxidoreductases_BP"/>
</dbReference>
<organism evidence="10 11">
    <name type="scientific">Acorus calamus</name>
    <name type="common">Sweet flag</name>
    <dbReference type="NCBI Taxonomy" id="4465"/>
    <lineage>
        <taxon>Eukaryota</taxon>
        <taxon>Viridiplantae</taxon>
        <taxon>Streptophyta</taxon>
        <taxon>Embryophyta</taxon>
        <taxon>Tracheophyta</taxon>
        <taxon>Spermatophyta</taxon>
        <taxon>Magnoliopsida</taxon>
        <taxon>Liliopsida</taxon>
        <taxon>Acoraceae</taxon>
        <taxon>Acorus</taxon>
    </lineage>
</organism>
<gene>
    <name evidence="10" type="ORF">QJS10_CPA10g00654</name>
</gene>
<evidence type="ECO:0000259" key="9">
    <source>
        <dbReference type="PROSITE" id="PS51387"/>
    </source>
</evidence>
<reference evidence="10" key="1">
    <citation type="journal article" date="2023" name="Nat. Commun.">
        <title>Diploid and tetraploid genomes of Acorus and the evolution of monocots.</title>
        <authorList>
            <person name="Ma L."/>
            <person name="Liu K.W."/>
            <person name="Li Z."/>
            <person name="Hsiao Y.Y."/>
            <person name="Qi Y."/>
            <person name="Fu T."/>
            <person name="Tang G.D."/>
            <person name="Zhang D."/>
            <person name="Sun W.H."/>
            <person name="Liu D.K."/>
            <person name="Li Y."/>
            <person name="Chen G.Z."/>
            <person name="Liu X.D."/>
            <person name="Liao X.Y."/>
            <person name="Jiang Y.T."/>
            <person name="Yu X."/>
            <person name="Hao Y."/>
            <person name="Huang J."/>
            <person name="Zhao X.W."/>
            <person name="Ke S."/>
            <person name="Chen Y.Y."/>
            <person name="Wu W.L."/>
            <person name="Hsu J.L."/>
            <person name="Lin Y.F."/>
            <person name="Huang M.D."/>
            <person name="Li C.Y."/>
            <person name="Huang L."/>
            <person name="Wang Z.W."/>
            <person name="Zhao X."/>
            <person name="Zhong W.Y."/>
            <person name="Peng D.H."/>
            <person name="Ahmad S."/>
            <person name="Lan S."/>
            <person name="Zhang J.S."/>
            <person name="Tsai W.C."/>
            <person name="Van de Peer Y."/>
            <person name="Liu Z.J."/>
        </authorList>
    </citation>
    <scope>NUCLEOTIDE SEQUENCE</scope>
    <source>
        <strain evidence="10">CP</strain>
    </source>
</reference>
<comment type="pathway">
    <text evidence="1">Cofactor biosynthesis; L-ascorbate biosynthesis.</text>
</comment>
<keyword evidence="6" id="KW-0560">Oxidoreductase</keyword>
<name>A0AAV9E1K4_ACOCL</name>
<dbReference type="Pfam" id="PF01565">
    <property type="entry name" value="FAD_binding_4"/>
    <property type="match status" value="1"/>
</dbReference>
<dbReference type="EMBL" id="JAUJYO010000010">
    <property type="protein sequence ID" value="KAK1306007.1"/>
    <property type="molecule type" value="Genomic_DNA"/>
</dbReference>
<feature type="domain" description="FAD-binding PCMH-type" evidence="9">
    <location>
        <begin position="51"/>
        <end position="231"/>
    </location>
</feature>
<dbReference type="Pfam" id="PF04030">
    <property type="entry name" value="ALO"/>
    <property type="match status" value="1"/>
</dbReference>
<dbReference type="InterPro" id="IPR010030">
    <property type="entry name" value="GULO_Plant"/>
</dbReference>
<evidence type="ECO:0000256" key="2">
    <source>
        <dbReference type="ARBA" id="ARBA00005466"/>
    </source>
</evidence>
<evidence type="ECO:0000256" key="8">
    <source>
        <dbReference type="SAM" id="SignalP"/>
    </source>
</evidence>
<evidence type="ECO:0000256" key="5">
    <source>
        <dbReference type="ARBA" id="ARBA00022729"/>
    </source>
</evidence>
<dbReference type="EC" id="1.1.3.8" evidence="3"/>